<accession>A0ABW3EB29</accession>
<name>A0ABW3EB29_9LACO</name>
<dbReference type="InterPro" id="IPR004360">
    <property type="entry name" value="Glyas_Fos-R_dOase_dom"/>
</dbReference>
<dbReference type="InterPro" id="IPR029068">
    <property type="entry name" value="Glyas_Bleomycin-R_OHBP_Dase"/>
</dbReference>
<evidence type="ECO:0000256" key="1">
    <source>
        <dbReference type="ARBA" id="ARBA00022723"/>
    </source>
</evidence>
<dbReference type="InterPro" id="IPR051332">
    <property type="entry name" value="Fosfomycin_Res_Enzymes"/>
</dbReference>
<comment type="caution">
    <text evidence="3">The sequence shown here is derived from an EMBL/GenBank/DDBJ whole genome shotgun (WGS) entry which is preliminary data.</text>
</comment>
<dbReference type="SUPFAM" id="SSF54593">
    <property type="entry name" value="Glyoxalase/Bleomycin resistance protein/Dihydroxybiphenyl dioxygenase"/>
    <property type="match status" value="1"/>
</dbReference>
<dbReference type="PANTHER" id="PTHR36113:SF6">
    <property type="entry name" value="FOSFOMYCIN RESISTANCE PROTEIN FOSX"/>
    <property type="match status" value="1"/>
</dbReference>
<dbReference type="Proteomes" id="UP001597104">
    <property type="component" value="Unassembled WGS sequence"/>
</dbReference>
<dbReference type="EMBL" id="JBHTIO010000016">
    <property type="protein sequence ID" value="MFD0896679.1"/>
    <property type="molecule type" value="Genomic_DNA"/>
</dbReference>
<dbReference type="Pfam" id="PF00903">
    <property type="entry name" value="Glyoxalase"/>
    <property type="match status" value="1"/>
</dbReference>
<evidence type="ECO:0000313" key="3">
    <source>
        <dbReference type="EMBL" id="MFD0896679.1"/>
    </source>
</evidence>
<evidence type="ECO:0000259" key="2">
    <source>
        <dbReference type="PROSITE" id="PS51819"/>
    </source>
</evidence>
<feature type="domain" description="VOC" evidence="2">
    <location>
        <begin position="5"/>
        <end position="126"/>
    </location>
</feature>
<sequence>MQLNQLHHIAIICSDYAASKHFYCDLLGFTPLHEVQRAAQGDVKLDVRSGNVQLELFIKPTAPQRVSYPEAQGLRHLAFQVANVAATVAELQQRGITCEPLRHDTETGGAMTFFFDPDGLPLELHE</sequence>
<keyword evidence="4" id="KW-1185">Reference proteome</keyword>
<dbReference type="RefSeq" id="WP_137638531.1">
    <property type="nucleotide sequence ID" value="NZ_BJDN01000027.1"/>
</dbReference>
<proteinExistence type="predicted"/>
<keyword evidence="1" id="KW-0479">Metal-binding</keyword>
<dbReference type="InterPro" id="IPR037523">
    <property type="entry name" value="VOC_core"/>
</dbReference>
<evidence type="ECO:0000313" key="4">
    <source>
        <dbReference type="Proteomes" id="UP001597104"/>
    </source>
</evidence>
<organism evidence="3 4">
    <name type="scientific">Loigolactobacillus binensis</name>
    <dbReference type="NCBI Taxonomy" id="2559922"/>
    <lineage>
        <taxon>Bacteria</taxon>
        <taxon>Bacillati</taxon>
        <taxon>Bacillota</taxon>
        <taxon>Bacilli</taxon>
        <taxon>Lactobacillales</taxon>
        <taxon>Lactobacillaceae</taxon>
        <taxon>Loigolactobacillus</taxon>
    </lineage>
</organism>
<dbReference type="Gene3D" id="3.10.180.10">
    <property type="entry name" value="2,3-Dihydroxybiphenyl 1,2-Dioxygenase, domain 1"/>
    <property type="match status" value="1"/>
</dbReference>
<dbReference type="PANTHER" id="PTHR36113">
    <property type="entry name" value="LYASE, PUTATIVE-RELATED-RELATED"/>
    <property type="match status" value="1"/>
</dbReference>
<protein>
    <submittedName>
        <fullName evidence="3">VOC family protein</fullName>
    </submittedName>
</protein>
<dbReference type="PROSITE" id="PS51819">
    <property type="entry name" value="VOC"/>
    <property type="match status" value="1"/>
</dbReference>
<dbReference type="CDD" id="cd08352">
    <property type="entry name" value="VOC_Bs_YwkD_like"/>
    <property type="match status" value="1"/>
</dbReference>
<gene>
    <name evidence="3" type="ORF">ACFQZ7_02885</name>
</gene>
<dbReference type="InterPro" id="IPR037478">
    <property type="entry name" value="YwkD-like_dom"/>
</dbReference>
<reference evidence="4" key="1">
    <citation type="journal article" date="2019" name="Int. J. Syst. Evol. Microbiol.">
        <title>The Global Catalogue of Microorganisms (GCM) 10K type strain sequencing project: providing services to taxonomists for standard genome sequencing and annotation.</title>
        <authorList>
            <consortium name="The Broad Institute Genomics Platform"/>
            <consortium name="The Broad Institute Genome Sequencing Center for Infectious Disease"/>
            <person name="Wu L."/>
            <person name="Ma J."/>
        </authorList>
    </citation>
    <scope>NUCLEOTIDE SEQUENCE [LARGE SCALE GENOMIC DNA]</scope>
    <source>
        <strain evidence="4">CCM 8925</strain>
    </source>
</reference>